<dbReference type="Gene3D" id="3.50.50.60">
    <property type="entry name" value="FAD/NAD(P)-binding domain"/>
    <property type="match status" value="1"/>
</dbReference>
<gene>
    <name evidence="12" type="ORF">ITX54_06175</name>
</gene>
<dbReference type="InterPro" id="IPR023753">
    <property type="entry name" value="FAD/NAD-binding_dom"/>
</dbReference>
<keyword evidence="7" id="KW-0560">Oxidoreductase</keyword>
<evidence type="ECO:0000313" key="13">
    <source>
        <dbReference type="Proteomes" id="UP000705283"/>
    </source>
</evidence>
<evidence type="ECO:0000259" key="11">
    <source>
        <dbReference type="Pfam" id="PF07992"/>
    </source>
</evidence>
<dbReference type="Pfam" id="PF07992">
    <property type="entry name" value="Pyr_redox_2"/>
    <property type="match status" value="1"/>
</dbReference>
<dbReference type="CDD" id="cd02930">
    <property type="entry name" value="DCR_FMN"/>
    <property type="match status" value="1"/>
</dbReference>
<dbReference type="SUPFAM" id="SSF51971">
    <property type="entry name" value="Nucleotide-binding domain"/>
    <property type="match status" value="1"/>
</dbReference>
<dbReference type="RefSeq" id="WP_194977688.1">
    <property type="nucleotide sequence ID" value="NZ_JADMKS010000002.1"/>
</dbReference>
<evidence type="ECO:0000256" key="1">
    <source>
        <dbReference type="ARBA" id="ARBA00001917"/>
    </source>
</evidence>
<feature type="domain" description="FAD/NAD(P)-binding" evidence="11">
    <location>
        <begin position="381"/>
        <end position="640"/>
    </location>
</feature>
<comment type="caution">
    <text evidence="12">The sequence shown here is derived from an EMBL/GenBank/DDBJ whole genome shotgun (WGS) entry which is preliminary data.</text>
</comment>
<keyword evidence="8" id="KW-0408">Iron</keyword>
<dbReference type="Pfam" id="PF00724">
    <property type="entry name" value="Oxidored_FMN"/>
    <property type="match status" value="1"/>
</dbReference>
<dbReference type="FunFam" id="3.20.20.70:FF:000082">
    <property type="entry name" value="NADPH-dependent 2,4-dienoyl-CoA reductase"/>
    <property type="match status" value="1"/>
</dbReference>
<reference evidence="12" key="1">
    <citation type="submission" date="2020-11" db="EMBL/GenBank/DDBJ databases">
        <authorList>
            <person name="Lee S.D."/>
        </authorList>
    </citation>
    <scope>NUCLEOTIDE SEQUENCE</scope>
    <source>
        <strain evidence="12">SAP-2</strain>
    </source>
</reference>
<dbReference type="PANTHER" id="PTHR42917">
    <property type="entry name" value="2,4-DIENOYL-COA REDUCTASE"/>
    <property type="match status" value="1"/>
</dbReference>
<evidence type="ECO:0000256" key="8">
    <source>
        <dbReference type="ARBA" id="ARBA00023004"/>
    </source>
</evidence>
<evidence type="ECO:0000256" key="9">
    <source>
        <dbReference type="ARBA" id="ARBA00023014"/>
    </source>
</evidence>
<organism evidence="12 13">
    <name type="scientific">Rouxiella silvae</name>
    <dbReference type="NCBI Taxonomy" id="1646373"/>
    <lineage>
        <taxon>Bacteria</taxon>
        <taxon>Pseudomonadati</taxon>
        <taxon>Pseudomonadota</taxon>
        <taxon>Gammaproteobacteria</taxon>
        <taxon>Enterobacterales</taxon>
        <taxon>Yersiniaceae</taxon>
        <taxon>Rouxiella</taxon>
    </lineage>
</organism>
<dbReference type="GO" id="GO:0051536">
    <property type="term" value="F:iron-sulfur cluster binding"/>
    <property type="evidence" value="ECO:0007669"/>
    <property type="project" value="UniProtKB-KW"/>
</dbReference>
<dbReference type="AlphaFoldDB" id="A0AA40X0D1"/>
<sequence length="677" mass="73731">MKNQSAPYPHLLAPLSLGFTQLKNRVLMGSMHTGLEEKEDGPQRMAAFYAERAAAGVALIVTGGIAPNAQGVVYQGGAVFNHASQIPHHQIVTDAVHAAGGKIALQILHAGRYSYQPNPVAPSALQAPINRFSPQALSDEQIEQTLEDFAQCAELAQLAGYDGVEIMGSEGYLINQFLTARTNQREDQWGGNAENRRQFAIETVRRVRARCGAEFIIIYRLSMLDLVEQGSDWHEIEQLAVEIERAGATLINTGIGWHEARIPTIATRVPRAGFSWVTQRLMGKVTIPLITTNRINDPQVAEDILAHGDADMVSMARPFLADPQFVQKAAENRADEINTCIGCNQACLDQIFIGELTSCLVNPRACRETHMPIVATERPKRLAVVGAGPAGLAFATAAAQRGHRVTLFDAQREIGGQFNIAKQIPGKEEFYQTLRYFSRQLSLLNVQLELGKKVEADALTEFDEVILACGILPRLPEINGIDHPSVLTYLDVLRDKKPVGQRVAIIGAGGIGFDTAEYLSHVEPSSSLNIQAFQQEWGIDPSLKTRGGLAAEGPHPTPSARDITLLQRKSSKVGAGLGKTTGWIHRASLLARGVHMQNGVTYERIDGEGLHIIREGETYCLPVDNVIICAGQESQRSLSEPLRQRGKIVHLIGGADVAVELDARRAIDQGTRLGLTI</sequence>
<evidence type="ECO:0000256" key="4">
    <source>
        <dbReference type="ARBA" id="ARBA00022630"/>
    </source>
</evidence>
<accession>A0AA40X0D1</accession>
<protein>
    <submittedName>
        <fullName evidence="12">NADPH-dependent 2,4-dienoyl-CoA reductase</fullName>
    </submittedName>
</protein>
<dbReference type="GO" id="GO:0033543">
    <property type="term" value="P:fatty acid beta-oxidation, unsaturated, even number, reductase/isomerase pathway"/>
    <property type="evidence" value="ECO:0007669"/>
    <property type="project" value="TreeGrafter"/>
</dbReference>
<dbReference type="FunFam" id="3.50.50.60:FF:000113">
    <property type="entry name" value="NADPH-dependent 2,4-dienoyl-CoA reductase"/>
    <property type="match status" value="1"/>
</dbReference>
<evidence type="ECO:0000256" key="5">
    <source>
        <dbReference type="ARBA" id="ARBA00022643"/>
    </source>
</evidence>
<name>A0AA40X0D1_9GAMM</name>
<keyword evidence="5" id="KW-0288">FMN</keyword>
<dbReference type="GO" id="GO:0010181">
    <property type="term" value="F:FMN binding"/>
    <property type="evidence" value="ECO:0007669"/>
    <property type="project" value="InterPro"/>
</dbReference>
<feature type="domain" description="NADH:flavin oxidoreductase/NADH oxidase N-terminal" evidence="10">
    <location>
        <begin position="11"/>
        <end position="336"/>
    </location>
</feature>
<dbReference type="InterPro" id="IPR013785">
    <property type="entry name" value="Aldolase_TIM"/>
</dbReference>
<dbReference type="InterPro" id="IPR051793">
    <property type="entry name" value="NADH:flavin_oxidoreductase"/>
</dbReference>
<comment type="similarity">
    <text evidence="3">In the N-terminal section; belongs to the NADH:flavin oxidoreductase/NADH oxidase family.</text>
</comment>
<dbReference type="InterPro" id="IPR001155">
    <property type="entry name" value="OxRdtase_FMN_N"/>
</dbReference>
<keyword evidence="6" id="KW-0479">Metal-binding</keyword>
<dbReference type="EMBL" id="JADMKS010000002">
    <property type="protein sequence ID" value="MBF6636250.1"/>
    <property type="molecule type" value="Genomic_DNA"/>
</dbReference>
<evidence type="ECO:0000256" key="3">
    <source>
        <dbReference type="ARBA" id="ARBA00011048"/>
    </source>
</evidence>
<dbReference type="Proteomes" id="UP000705283">
    <property type="component" value="Unassembled WGS sequence"/>
</dbReference>
<dbReference type="GO" id="GO:0008670">
    <property type="term" value="F:2,4-dienoyl-CoA reductase (NADPH) activity"/>
    <property type="evidence" value="ECO:0007669"/>
    <property type="project" value="TreeGrafter"/>
</dbReference>
<dbReference type="GO" id="GO:0046872">
    <property type="term" value="F:metal ion binding"/>
    <property type="evidence" value="ECO:0007669"/>
    <property type="project" value="UniProtKB-KW"/>
</dbReference>
<dbReference type="Gene3D" id="3.40.50.720">
    <property type="entry name" value="NAD(P)-binding Rossmann-like Domain"/>
    <property type="match status" value="1"/>
</dbReference>
<dbReference type="SUPFAM" id="SSF51905">
    <property type="entry name" value="FAD/NAD(P)-binding domain"/>
    <property type="match status" value="1"/>
</dbReference>
<comment type="cofactor">
    <cofactor evidence="1">
        <name>FMN</name>
        <dbReference type="ChEBI" id="CHEBI:58210"/>
    </cofactor>
</comment>
<dbReference type="PANTHER" id="PTHR42917:SF2">
    <property type="entry name" value="2,4-DIENOYL-COA REDUCTASE [(2E)-ENOYL-COA-PRODUCING]"/>
    <property type="match status" value="1"/>
</dbReference>
<evidence type="ECO:0000259" key="10">
    <source>
        <dbReference type="Pfam" id="PF00724"/>
    </source>
</evidence>
<dbReference type="PRINTS" id="PR00368">
    <property type="entry name" value="FADPNR"/>
</dbReference>
<dbReference type="SUPFAM" id="SSF51395">
    <property type="entry name" value="FMN-linked oxidoreductases"/>
    <property type="match status" value="1"/>
</dbReference>
<evidence type="ECO:0000313" key="12">
    <source>
        <dbReference type="EMBL" id="MBF6636250.1"/>
    </source>
</evidence>
<evidence type="ECO:0000256" key="7">
    <source>
        <dbReference type="ARBA" id="ARBA00023002"/>
    </source>
</evidence>
<evidence type="ECO:0000256" key="2">
    <source>
        <dbReference type="ARBA" id="ARBA00001966"/>
    </source>
</evidence>
<keyword evidence="4" id="KW-0285">Flavoprotein</keyword>
<keyword evidence="9" id="KW-0411">Iron-sulfur</keyword>
<comment type="cofactor">
    <cofactor evidence="2">
        <name>[4Fe-4S] cluster</name>
        <dbReference type="ChEBI" id="CHEBI:49883"/>
    </cofactor>
</comment>
<reference evidence="12" key="2">
    <citation type="submission" date="2022-09" db="EMBL/GenBank/DDBJ databases">
        <title>Rouxiella aceris sp. nov., isolated from tree sap and emended description of the genus Rhouxiella.</title>
        <authorList>
            <person name="Kim I.S."/>
        </authorList>
    </citation>
    <scope>NUCLEOTIDE SEQUENCE</scope>
    <source>
        <strain evidence="12">SAP-2</strain>
    </source>
</reference>
<evidence type="ECO:0000256" key="6">
    <source>
        <dbReference type="ARBA" id="ARBA00022723"/>
    </source>
</evidence>
<dbReference type="Gene3D" id="3.20.20.70">
    <property type="entry name" value="Aldolase class I"/>
    <property type="match status" value="1"/>
</dbReference>
<dbReference type="InterPro" id="IPR036188">
    <property type="entry name" value="FAD/NAD-bd_sf"/>
</dbReference>
<proteinExistence type="inferred from homology"/>